<evidence type="ECO:0000313" key="5">
    <source>
        <dbReference type="EMBL" id="BDB98531.1"/>
    </source>
</evidence>
<dbReference type="CDD" id="cd10013">
    <property type="entry name" value="Cas3''_I"/>
    <property type="match status" value="1"/>
</dbReference>
<keyword evidence="3" id="KW-0051">Antiviral defense</keyword>
<feature type="domain" description="HD Cas3-type" evidence="4">
    <location>
        <begin position="6"/>
        <end position="193"/>
    </location>
</feature>
<keyword evidence="5" id="KW-0255">Endonuclease</keyword>
<dbReference type="KEGG" id="scas:SACC_15480"/>
<evidence type="ECO:0000256" key="2">
    <source>
        <dbReference type="ARBA" id="ARBA00022801"/>
    </source>
</evidence>
<evidence type="ECO:0000259" key="4">
    <source>
        <dbReference type="PROSITE" id="PS51643"/>
    </source>
</evidence>
<dbReference type="InterPro" id="IPR006483">
    <property type="entry name" value="CRISPR-assoc_Cas3_HD"/>
</dbReference>
<sequence length="215" mass="25041">MPFCWAFKDKETFADHGIGVLNFFRDNFSYIIPILARRAKLDEEVVRKSVELGVALHDIGKISLSYSDSYYGHEFYSGYIIYKLLERCCNSSLNGIVSIAVMNHHQAMAGRTLREMTIHGEYKKLQDFRRKEECKEDVERVFKALNVNLKFEDIPKKIGRDNVKCWFMNLRVERVDLYVIILGSLMVADTVVANKNRGGQRRNLIIDEYSKWLSL</sequence>
<dbReference type="NCBIfam" id="TIGR01596">
    <property type="entry name" value="cas3_HD"/>
    <property type="match status" value="1"/>
</dbReference>
<evidence type="ECO:0000256" key="3">
    <source>
        <dbReference type="ARBA" id="ARBA00023118"/>
    </source>
</evidence>
<dbReference type="GO" id="GO:0046872">
    <property type="term" value="F:metal ion binding"/>
    <property type="evidence" value="ECO:0007669"/>
    <property type="project" value="UniProtKB-KW"/>
</dbReference>
<proteinExistence type="predicted"/>
<protein>
    <submittedName>
        <fullName evidence="5">CRISPR-associated endonuclease Cas3</fullName>
    </submittedName>
</protein>
<dbReference type="RefSeq" id="WP_229572386.1">
    <property type="nucleotide sequence ID" value="NZ_AP025226.1"/>
</dbReference>
<dbReference type="InterPro" id="IPR038257">
    <property type="entry name" value="CRISPR-assoc_Cas3_HD_sf"/>
</dbReference>
<keyword evidence="5" id="KW-0540">Nuclease</keyword>
<dbReference type="PROSITE" id="PS51643">
    <property type="entry name" value="HD_CAS3"/>
    <property type="match status" value="1"/>
</dbReference>
<keyword evidence="2" id="KW-0378">Hydrolase</keyword>
<name>A0AAQ4CRV0_9CREN</name>
<dbReference type="GO" id="GO:0016787">
    <property type="term" value="F:hydrolase activity"/>
    <property type="evidence" value="ECO:0007669"/>
    <property type="project" value="UniProtKB-KW"/>
</dbReference>
<accession>A0AAQ4CRV0</accession>
<dbReference type="EMBL" id="AP025226">
    <property type="protein sequence ID" value="BDB98531.1"/>
    <property type="molecule type" value="Genomic_DNA"/>
</dbReference>
<dbReference type="GO" id="GO:0004519">
    <property type="term" value="F:endonuclease activity"/>
    <property type="evidence" value="ECO:0007669"/>
    <property type="project" value="UniProtKB-KW"/>
</dbReference>
<keyword evidence="1" id="KW-0479">Metal-binding</keyword>
<evidence type="ECO:0000256" key="1">
    <source>
        <dbReference type="ARBA" id="ARBA00022723"/>
    </source>
</evidence>
<dbReference type="AlphaFoldDB" id="A0AAQ4CRV0"/>
<dbReference type="Gene3D" id="1.10.3210.30">
    <property type="match status" value="1"/>
</dbReference>
<evidence type="ECO:0000313" key="6">
    <source>
        <dbReference type="Proteomes" id="UP001319921"/>
    </source>
</evidence>
<dbReference type="GO" id="GO:0051607">
    <property type="term" value="P:defense response to virus"/>
    <property type="evidence" value="ECO:0007669"/>
    <property type="project" value="UniProtKB-KW"/>
</dbReference>
<dbReference type="Proteomes" id="UP001319921">
    <property type="component" value="Chromosome"/>
</dbReference>
<dbReference type="SUPFAM" id="SSF109604">
    <property type="entry name" value="HD-domain/PDEase-like"/>
    <property type="match status" value="1"/>
</dbReference>
<organism evidence="5 6">
    <name type="scientific">Saccharolobus caldissimus</name>
    <dbReference type="NCBI Taxonomy" id="1702097"/>
    <lineage>
        <taxon>Archaea</taxon>
        <taxon>Thermoproteota</taxon>
        <taxon>Thermoprotei</taxon>
        <taxon>Sulfolobales</taxon>
        <taxon>Sulfolobaceae</taxon>
        <taxon>Saccharolobus</taxon>
    </lineage>
</organism>
<dbReference type="GeneID" id="68866278"/>
<reference evidence="5 6" key="1">
    <citation type="journal article" date="2022" name="Microbiol. Resour. Announc.">
        <title>Complete Genome Sequence of the Hyperthermophilic and Acidophilic Archaeon Saccharolobus caldissimus Strain HS-3T.</title>
        <authorList>
            <person name="Sakai H.D."/>
            <person name="Kurosawa N."/>
        </authorList>
    </citation>
    <scope>NUCLEOTIDE SEQUENCE [LARGE SCALE GENOMIC DNA]</scope>
    <source>
        <strain evidence="5 6">JCM32116</strain>
    </source>
</reference>
<gene>
    <name evidence="5" type="ORF">SACC_15480</name>
</gene>
<keyword evidence="6" id="KW-1185">Reference proteome</keyword>